<proteinExistence type="predicted"/>
<dbReference type="Proteomes" id="UP000271162">
    <property type="component" value="Unassembled WGS sequence"/>
</dbReference>
<feature type="transmembrane region" description="Helical" evidence="5">
    <location>
        <begin position="20"/>
        <end position="45"/>
    </location>
</feature>
<dbReference type="AlphaFoldDB" id="A0A0N4XYH6"/>
<feature type="transmembrane region" description="Helical" evidence="5">
    <location>
        <begin position="143"/>
        <end position="161"/>
    </location>
</feature>
<dbReference type="EMBL" id="UYSL01019968">
    <property type="protein sequence ID" value="VDL71729.1"/>
    <property type="molecule type" value="Genomic_DNA"/>
</dbReference>
<keyword evidence="7" id="KW-1185">Reference proteome</keyword>
<evidence type="ECO:0000313" key="6">
    <source>
        <dbReference type="EMBL" id="VDL71729.1"/>
    </source>
</evidence>
<dbReference type="Pfam" id="PF10292">
    <property type="entry name" value="7TM_GPCR_Srab"/>
    <property type="match status" value="1"/>
</dbReference>
<protein>
    <submittedName>
        <fullName evidence="8">G_PROTEIN_RECEP_F1_2 domain-containing protein</fullName>
    </submittedName>
</protein>
<organism evidence="8">
    <name type="scientific">Nippostrongylus brasiliensis</name>
    <name type="common">Rat hookworm</name>
    <dbReference type="NCBI Taxonomy" id="27835"/>
    <lineage>
        <taxon>Eukaryota</taxon>
        <taxon>Metazoa</taxon>
        <taxon>Ecdysozoa</taxon>
        <taxon>Nematoda</taxon>
        <taxon>Chromadorea</taxon>
        <taxon>Rhabditida</taxon>
        <taxon>Rhabditina</taxon>
        <taxon>Rhabditomorpha</taxon>
        <taxon>Strongyloidea</taxon>
        <taxon>Heligmosomidae</taxon>
        <taxon>Nippostrongylus</taxon>
    </lineage>
</organism>
<evidence type="ECO:0000256" key="3">
    <source>
        <dbReference type="ARBA" id="ARBA00022989"/>
    </source>
</evidence>
<reference evidence="8" key="1">
    <citation type="submission" date="2017-02" db="UniProtKB">
        <authorList>
            <consortium name="WormBaseParasite"/>
        </authorList>
    </citation>
    <scope>IDENTIFICATION</scope>
</reference>
<reference evidence="6 7" key="2">
    <citation type="submission" date="2018-11" db="EMBL/GenBank/DDBJ databases">
        <authorList>
            <consortium name="Pathogen Informatics"/>
        </authorList>
    </citation>
    <scope>NUCLEOTIDE SEQUENCE [LARGE SCALE GENOMIC DNA]</scope>
</reference>
<dbReference type="PANTHER" id="PTHR46561">
    <property type="entry name" value="SERPENTINE RECEPTOR, CLASS AB (CLASS A-LIKE)-RELATED"/>
    <property type="match status" value="1"/>
</dbReference>
<keyword evidence="3 5" id="KW-1133">Transmembrane helix</keyword>
<dbReference type="STRING" id="27835.A0A0N4XYH6"/>
<keyword evidence="4 5" id="KW-0472">Membrane</keyword>
<gene>
    <name evidence="6" type="ORF">NBR_LOCUS8140</name>
</gene>
<dbReference type="GO" id="GO:0016020">
    <property type="term" value="C:membrane"/>
    <property type="evidence" value="ECO:0007669"/>
    <property type="project" value="UniProtKB-SubCell"/>
</dbReference>
<name>A0A0N4XYH6_NIPBR</name>
<dbReference type="InterPro" id="IPR019408">
    <property type="entry name" value="7TM_GPCR_serpentine_rcpt_Srab"/>
</dbReference>
<comment type="subcellular location">
    <subcellularLocation>
        <location evidence="1">Membrane</location>
        <topology evidence="1">Multi-pass membrane protein</topology>
    </subcellularLocation>
</comment>
<accession>A0A0N4XYH6</accession>
<feature type="transmembrane region" description="Helical" evidence="5">
    <location>
        <begin position="57"/>
        <end position="76"/>
    </location>
</feature>
<evidence type="ECO:0000256" key="1">
    <source>
        <dbReference type="ARBA" id="ARBA00004141"/>
    </source>
</evidence>
<dbReference type="InterPro" id="IPR053286">
    <property type="entry name" value="Nematode_rcpt-like_srab"/>
</dbReference>
<evidence type="ECO:0000256" key="4">
    <source>
        <dbReference type="ARBA" id="ARBA00023136"/>
    </source>
</evidence>
<evidence type="ECO:0000256" key="2">
    <source>
        <dbReference type="ARBA" id="ARBA00022692"/>
    </source>
</evidence>
<dbReference type="PANTHER" id="PTHR46561:SF11">
    <property type="entry name" value="SERPENTINE RECEPTOR CLASS ALPHA_BETA-14"/>
    <property type="match status" value="1"/>
</dbReference>
<keyword evidence="2 5" id="KW-0812">Transmembrane</keyword>
<dbReference type="WBParaSite" id="NBR_0000813901-mRNA-1">
    <property type="protein sequence ID" value="NBR_0000813901-mRNA-1"/>
    <property type="gene ID" value="NBR_0000813901"/>
</dbReference>
<sequence>MFQYELDCKVMEGMASSTVLNAILVVCDLSSLIATPLLIFLTIRIWKTKLMHFNTRLLLCLHTVFLLVHVVGRAVLHTMDLYMYHSLFKNGCEILRTKEECFFLRLPYNVSTVMCSCSAVFIAIERLTATLHTRNYEKGFKKVGTNLLCIYALLLPVILWCKKKDVRNQIKHIVHQNVNTNYNQVFNVLRSQWDAPPENRVPSPKPKARLTCS</sequence>
<evidence type="ECO:0000313" key="7">
    <source>
        <dbReference type="Proteomes" id="UP000271162"/>
    </source>
</evidence>
<dbReference type="OMA" id="IWVMLKT"/>
<evidence type="ECO:0000256" key="5">
    <source>
        <dbReference type="SAM" id="Phobius"/>
    </source>
</evidence>
<evidence type="ECO:0000313" key="8">
    <source>
        <dbReference type="WBParaSite" id="NBR_0000813901-mRNA-1"/>
    </source>
</evidence>